<dbReference type="InterPro" id="IPR048661">
    <property type="entry name" value="CPL1-like"/>
</dbReference>
<dbReference type="EMBL" id="BLZA01000028">
    <property type="protein sequence ID" value="GHJ88021.1"/>
    <property type="molecule type" value="Genomic_DNA"/>
</dbReference>
<dbReference type="Pfam" id="PF21671">
    <property type="entry name" value="CPL1-like"/>
    <property type="match status" value="1"/>
</dbReference>
<accession>A0A8H3TUY4</accession>
<dbReference type="PANTHER" id="PTHR35192">
    <property type="entry name" value="PROTEIN, PUTATIVE-RELATED"/>
    <property type="match status" value="1"/>
</dbReference>
<name>A0A8H3TUY4_9TREE</name>
<dbReference type="Proteomes" id="UP000620104">
    <property type="component" value="Unassembled WGS sequence"/>
</dbReference>
<proteinExistence type="predicted"/>
<dbReference type="PANTHER" id="PTHR35192:SF2">
    <property type="entry name" value="APPLE DOMAIN-CONTAINING PROTEIN"/>
    <property type="match status" value="1"/>
</dbReference>
<evidence type="ECO:0000313" key="2">
    <source>
        <dbReference type="EMBL" id="GHJ88021.1"/>
    </source>
</evidence>
<dbReference type="OrthoDB" id="439917at2759"/>
<keyword evidence="3" id="KW-1185">Reference proteome</keyword>
<evidence type="ECO:0000313" key="3">
    <source>
        <dbReference type="Proteomes" id="UP000620104"/>
    </source>
</evidence>
<sequence length="196" mass="21148">MYFRSMLEQSMRRSLHGKRWQRFRDRTDRRLSKDCSGFYDFGSGSQRVLLYCGTAASTTSRCGSAGAFCLATDGSGFGAAPSLCISGQCFEYACTDPSPTPGLRKRADWPTRPVVPLKLCPAGFLPCPLYPKGFECVDVLNDIESCGGCVGRNMPGRDCSADVHAAVVSCINGECVISECDEGFSIAAENNTCIAM</sequence>
<feature type="domain" description="Protein CPL1-like" evidence="1">
    <location>
        <begin position="134"/>
        <end position="194"/>
    </location>
</feature>
<dbReference type="InterPro" id="IPR038955">
    <property type="entry name" value="PriA/CPL1_fungi"/>
</dbReference>
<protein>
    <recommendedName>
        <fullName evidence="1">Protein CPL1-like domain-containing protein</fullName>
    </recommendedName>
</protein>
<evidence type="ECO:0000259" key="1">
    <source>
        <dbReference type="Pfam" id="PF21671"/>
    </source>
</evidence>
<dbReference type="AlphaFoldDB" id="A0A8H3TUY4"/>
<organism evidence="2 3">
    <name type="scientific">Naganishia liquefaciens</name>
    <dbReference type="NCBI Taxonomy" id="104408"/>
    <lineage>
        <taxon>Eukaryota</taxon>
        <taxon>Fungi</taxon>
        <taxon>Dikarya</taxon>
        <taxon>Basidiomycota</taxon>
        <taxon>Agaricomycotina</taxon>
        <taxon>Tremellomycetes</taxon>
        <taxon>Filobasidiales</taxon>
        <taxon>Filobasidiaceae</taxon>
        <taxon>Naganishia</taxon>
    </lineage>
</organism>
<comment type="caution">
    <text evidence="2">The sequence shown here is derived from an EMBL/GenBank/DDBJ whole genome shotgun (WGS) entry which is preliminary data.</text>
</comment>
<gene>
    <name evidence="2" type="ORF">NliqN6_4423</name>
</gene>
<reference evidence="2" key="1">
    <citation type="submission" date="2020-07" db="EMBL/GenBank/DDBJ databases">
        <title>Draft Genome Sequence of a Deep-Sea Yeast, Naganishia (Cryptococcus) liquefaciens strain N6.</title>
        <authorList>
            <person name="Han Y.W."/>
            <person name="Kajitani R."/>
            <person name="Morimoto H."/>
            <person name="Parhat M."/>
            <person name="Tsubouchi H."/>
            <person name="Bakenova O."/>
            <person name="Ogata M."/>
            <person name="Argunhan B."/>
            <person name="Aoki R."/>
            <person name="Kajiwara S."/>
            <person name="Itoh T."/>
            <person name="Iwasaki H."/>
        </authorList>
    </citation>
    <scope>NUCLEOTIDE SEQUENCE</scope>
    <source>
        <strain evidence="2">N6</strain>
    </source>
</reference>